<reference evidence="2 3" key="1">
    <citation type="submission" date="2010-05" db="EMBL/GenBank/DDBJ databases">
        <authorList>
            <person name="Qin X."/>
            <person name="Bachman B."/>
            <person name="Battles P."/>
            <person name="Bell A."/>
            <person name="Bess C."/>
            <person name="Bickham C."/>
            <person name="Chaboub L."/>
            <person name="Chen D."/>
            <person name="Coyle M."/>
            <person name="Deiros D.R."/>
            <person name="Dinh H."/>
            <person name="Forbes L."/>
            <person name="Fowler G."/>
            <person name="Francisco L."/>
            <person name="Fu Q."/>
            <person name="Gubbala S."/>
            <person name="Hale W."/>
            <person name="Han Y."/>
            <person name="Hemphill L."/>
            <person name="Highlander S.K."/>
            <person name="Hirani K."/>
            <person name="Hogues M."/>
            <person name="Jackson L."/>
            <person name="Jakkamsetti A."/>
            <person name="Javaid M."/>
            <person name="Jiang H."/>
            <person name="Korchina V."/>
            <person name="Kovar C."/>
            <person name="Lara F."/>
            <person name="Lee S."/>
            <person name="Mata R."/>
            <person name="Mathew T."/>
            <person name="Moen C."/>
            <person name="Morales K."/>
            <person name="Munidasa M."/>
            <person name="Nazareth L."/>
            <person name="Ngo R."/>
            <person name="Nguyen L."/>
            <person name="Okwuonu G."/>
            <person name="Ongeri F."/>
            <person name="Patil S."/>
            <person name="Petrosino J."/>
            <person name="Pham C."/>
            <person name="Pham P."/>
            <person name="Pu L.-L."/>
            <person name="Puazo M."/>
            <person name="Raj R."/>
            <person name="Reid J."/>
            <person name="Rouhana J."/>
            <person name="Saada N."/>
            <person name="Shang Y."/>
            <person name="Simmons D."/>
            <person name="Thornton R."/>
            <person name="Warren J."/>
            <person name="Weissenberger G."/>
            <person name="Zhang J."/>
            <person name="Zhang L."/>
            <person name="Zhou C."/>
            <person name="Zhu D."/>
            <person name="Muzny D."/>
            <person name="Worley K."/>
            <person name="Gibbs R."/>
        </authorList>
    </citation>
    <scope>NUCLEOTIDE SEQUENCE [LARGE SCALE GENOMIC DNA]</scope>
    <source>
        <strain evidence="2 3">NAP08</strain>
    </source>
</reference>
<evidence type="ECO:0000256" key="1">
    <source>
        <dbReference type="SAM" id="Phobius"/>
    </source>
</evidence>
<proteinExistence type="predicted"/>
<dbReference type="AlphaFoldDB" id="D5Q3S8"/>
<sequence length="51" mass="5892">LMFEIYHVVLSFSSFISIIFLNKIDKTKVKNPIDNETNNTITSDIIVIAYK</sequence>
<accession>D5Q3S8</accession>
<gene>
    <name evidence="2" type="ORF">HMPREF0220_1560</name>
</gene>
<feature type="non-terminal residue" evidence="2">
    <location>
        <position position="1"/>
    </location>
</feature>
<evidence type="ECO:0000313" key="2">
    <source>
        <dbReference type="EMBL" id="EFH07477.1"/>
    </source>
</evidence>
<keyword evidence="1" id="KW-0472">Membrane</keyword>
<comment type="caution">
    <text evidence="2">The sequence shown here is derived from an EMBL/GenBank/DDBJ whole genome shotgun (WGS) entry which is preliminary data.</text>
</comment>
<protein>
    <submittedName>
        <fullName evidence="2">Uncharacterized protein</fullName>
    </submittedName>
</protein>
<organism evidence="2 3">
    <name type="scientific">Clostridioides difficile NAP08</name>
    <dbReference type="NCBI Taxonomy" id="525259"/>
    <lineage>
        <taxon>Bacteria</taxon>
        <taxon>Bacillati</taxon>
        <taxon>Bacillota</taxon>
        <taxon>Clostridia</taxon>
        <taxon>Peptostreptococcales</taxon>
        <taxon>Peptostreptococcaceae</taxon>
        <taxon>Clostridioides</taxon>
    </lineage>
</organism>
<keyword evidence="1" id="KW-1133">Transmembrane helix</keyword>
<dbReference type="EMBL" id="ADNX01000038">
    <property type="protein sequence ID" value="EFH07477.1"/>
    <property type="molecule type" value="Genomic_DNA"/>
</dbReference>
<feature type="transmembrane region" description="Helical" evidence="1">
    <location>
        <begin position="6"/>
        <end position="24"/>
    </location>
</feature>
<evidence type="ECO:0000313" key="3">
    <source>
        <dbReference type="Proteomes" id="UP000003227"/>
    </source>
</evidence>
<dbReference type="HOGENOM" id="CLU_3092088_0_0_9"/>
<keyword evidence="1" id="KW-0812">Transmembrane</keyword>
<name>D5Q3S8_CLODI</name>
<dbReference type="Proteomes" id="UP000003227">
    <property type="component" value="Unassembled WGS sequence"/>
</dbReference>